<organism evidence="2 3">
    <name type="scientific">Chitinophaga niabensis</name>
    <dbReference type="NCBI Taxonomy" id="536979"/>
    <lineage>
        <taxon>Bacteria</taxon>
        <taxon>Pseudomonadati</taxon>
        <taxon>Bacteroidota</taxon>
        <taxon>Chitinophagia</taxon>
        <taxon>Chitinophagales</taxon>
        <taxon>Chitinophagaceae</taxon>
        <taxon>Chitinophaga</taxon>
    </lineage>
</organism>
<keyword evidence="1" id="KW-0732">Signal</keyword>
<evidence type="ECO:0000256" key="1">
    <source>
        <dbReference type="SAM" id="SignalP"/>
    </source>
</evidence>
<proteinExistence type="predicted"/>
<dbReference type="AlphaFoldDB" id="A0A1N6E3G9"/>
<accession>A0A1N6E3G9</accession>
<name>A0A1N6E3G9_9BACT</name>
<dbReference type="STRING" id="536979.SAMN04488055_1272"/>
<sequence length="130" mass="13692">MKNKFLGLAVLAIAAVAAFAFKAPVQKTFAFQTFELVSGGSQLNPLDYVVSTSPSCTGLAQVCTIDALNAGEIYTSSESLARFGNTLYTGKPKIDDATNYSFQSDISAAIADNSSSTITLPNGRVIEKKP</sequence>
<dbReference type="Proteomes" id="UP000185003">
    <property type="component" value="Unassembled WGS sequence"/>
</dbReference>
<feature type="signal peptide" evidence="1">
    <location>
        <begin position="1"/>
        <end position="22"/>
    </location>
</feature>
<dbReference type="OrthoDB" id="712137at2"/>
<gene>
    <name evidence="2" type="ORF">SAMN04488055_1272</name>
</gene>
<feature type="chain" id="PRO_5012410280" evidence="1">
    <location>
        <begin position="23"/>
        <end position="130"/>
    </location>
</feature>
<evidence type="ECO:0000313" key="2">
    <source>
        <dbReference type="EMBL" id="SIN77517.1"/>
    </source>
</evidence>
<keyword evidence="3" id="KW-1185">Reference proteome</keyword>
<dbReference type="EMBL" id="FSRA01000001">
    <property type="protein sequence ID" value="SIN77517.1"/>
    <property type="molecule type" value="Genomic_DNA"/>
</dbReference>
<dbReference type="RefSeq" id="WP_074238426.1">
    <property type="nucleotide sequence ID" value="NZ_FSRA01000001.1"/>
</dbReference>
<evidence type="ECO:0000313" key="3">
    <source>
        <dbReference type="Proteomes" id="UP000185003"/>
    </source>
</evidence>
<protein>
    <submittedName>
        <fullName evidence="2">Uncharacterized protein</fullName>
    </submittedName>
</protein>
<reference evidence="2 3" key="1">
    <citation type="submission" date="2016-11" db="EMBL/GenBank/DDBJ databases">
        <authorList>
            <person name="Jaros S."/>
            <person name="Januszkiewicz K."/>
            <person name="Wedrychowicz H."/>
        </authorList>
    </citation>
    <scope>NUCLEOTIDE SEQUENCE [LARGE SCALE GENOMIC DNA]</scope>
    <source>
        <strain evidence="2 3">DSM 24787</strain>
    </source>
</reference>